<evidence type="ECO:0000259" key="16">
    <source>
        <dbReference type="SMART" id="SM01024"/>
    </source>
</evidence>
<evidence type="ECO:0000256" key="8">
    <source>
        <dbReference type="ARBA" id="ARBA00022989"/>
    </source>
</evidence>
<dbReference type="VEuPathDB" id="FungiDB:P168DRAFT_279167"/>
<dbReference type="InterPro" id="IPR057495">
    <property type="entry name" value="AAA_lid_BCS1"/>
</dbReference>
<dbReference type="InterPro" id="IPR003959">
    <property type="entry name" value="ATPase_AAA_core"/>
</dbReference>
<dbReference type="RefSeq" id="XP_024695770.1">
    <property type="nucleotide sequence ID" value="XM_024835759.1"/>
</dbReference>
<evidence type="ECO:0000256" key="13">
    <source>
        <dbReference type="SAM" id="MobiDB-lite"/>
    </source>
</evidence>
<dbReference type="InterPro" id="IPR050747">
    <property type="entry name" value="Mitochondrial_chaperone_BCS1"/>
</dbReference>
<comment type="caution">
    <text evidence="17">The sequence shown here is derived from an EMBL/GenBank/DDBJ whole genome shotgun (WGS) entry which is preliminary data.</text>
</comment>
<keyword evidence="4 12" id="KW-0547">Nucleotide-binding</keyword>
<evidence type="ECO:0000256" key="14">
    <source>
        <dbReference type="SAM" id="Phobius"/>
    </source>
</evidence>
<evidence type="ECO:0000256" key="12">
    <source>
        <dbReference type="RuleBase" id="RU003651"/>
    </source>
</evidence>
<dbReference type="Proteomes" id="UP000234254">
    <property type="component" value="Unassembled WGS sequence"/>
</dbReference>
<evidence type="ECO:0008006" key="19">
    <source>
        <dbReference type="Google" id="ProtNLM"/>
    </source>
</evidence>
<protein>
    <recommendedName>
        <fullName evidence="19">BCS1-like ATPase</fullName>
    </recommendedName>
</protein>
<evidence type="ECO:0000313" key="17">
    <source>
        <dbReference type="EMBL" id="PKY07176.1"/>
    </source>
</evidence>
<comment type="catalytic activity">
    <reaction evidence="11">
        <text>ATP + H2O = ADP + phosphate + H(+)</text>
        <dbReference type="Rhea" id="RHEA:13065"/>
        <dbReference type="ChEBI" id="CHEBI:15377"/>
        <dbReference type="ChEBI" id="CHEBI:15378"/>
        <dbReference type="ChEBI" id="CHEBI:30616"/>
        <dbReference type="ChEBI" id="CHEBI:43474"/>
        <dbReference type="ChEBI" id="CHEBI:456216"/>
    </reaction>
    <physiologicalReaction direction="left-to-right" evidence="11">
        <dbReference type="Rhea" id="RHEA:13066"/>
    </physiologicalReaction>
</comment>
<name>A0A2I1DBC1_ASPC2</name>
<dbReference type="GO" id="GO:0005524">
    <property type="term" value="F:ATP binding"/>
    <property type="evidence" value="ECO:0007669"/>
    <property type="project" value="UniProtKB-KW"/>
</dbReference>
<keyword evidence="18" id="KW-1185">Reference proteome</keyword>
<feature type="compositionally biased region" description="Low complexity" evidence="13">
    <location>
        <begin position="372"/>
        <end position="387"/>
    </location>
</feature>
<dbReference type="SUPFAM" id="SSF52540">
    <property type="entry name" value="P-loop containing nucleoside triphosphate hydrolases"/>
    <property type="match status" value="1"/>
</dbReference>
<evidence type="ECO:0000256" key="4">
    <source>
        <dbReference type="ARBA" id="ARBA00022741"/>
    </source>
</evidence>
<keyword evidence="3 14" id="KW-0812">Transmembrane</keyword>
<evidence type="ECO:0000256" key="7">
    <source>
        <dbReference type="ARBA" id="ARBA00022840"/>
    </source>
</evidence>
<feature type="transmembrane region" description="Helical" evidence="14">
    <location>
        <begin position="43"/>
        <end position="62"/>
    </location>
</feature>
<dbReference type="Pfam" id="PF25426">
    <property type="entry name" value="AAA_lid_BCS1"/>
    <property type="match status" value="1"/>
</dbReference>
<dbReference type="SMART" id="SM01024">
    <property type="entry name" value="BCS1_N"/>
    <property type="match status" value="1"/>
</dbReference>
<dbReference type="AlphaFoldDB" id="A0A2I1DBC1"/>
<comment type="subcellular location">
    <subcellularLocation>
        <location evidence="1">Mitochondrion inner membrane</location>
        <topology evidence="1">Single-pass membrane protein</topology>
    </subcellularLocation>
</comment>
<dbReference type="InterPro" id="IPR003593">
    <property type="entry name" value="AAA+_ATPase"/>
</dbReference>
<keyword evidence="7 12" id="KW-0067">ATP-binding</keyword>
<keyword evidence="6" id="KW-0378">Hydrolase</keyword>
<organism evidence="17 18">
    <name type="scientific">Aspergillus campestris (strain IBT 28561)</name>
    <dbReference type="NCBI Taxonomy" id="1392248"/>
    <lineage>
        <taxon>Eukaryota</taxon>
        <taxon>Fungi</taxon>
        <taxon>Dikarya</taxon>
        <taxon>Ascomycota</taxon>
        <taxon>Pezizomycotina</taxon>
        <taxon>Eurotiomycetes</taxon>
        <taxon>Eurotiomycetidae</taxon>
        <taxon>Eurotiales</taxon>
        <taxon>Aspergillaceae</taxon>
        <taxon>Aspergillus</taxon>
        <taxon>Aspergillus subgen. Circumdati</taxon>
    </lineage>
</organism>
<sequence>MNRTVTPTDSVFPSDAALLDAFIPGYSMVSGLLRTYLQVDLSAYLPFLALSAVVVFSANYLVMRFWYLLEEYCVSTAEIRMDDEISKHVLFWVAQQPLTKKMHHFIAATRISPGMYFFDDMDGERDGEDAWNEQDEMDENGNVLDDFDEYWARTKTRDRFKRLRFTPAAGRHYFWFRGHLLWFNRVREDNNPNAGFFMLNPERLYISCFGRNPAVLKELLAEAQHAYVGRDSKNTVIYRAQRDRSLTVDWVRCMARAPRPLSTVVLDAAQKQAFVNDIKEYLHPRTRRWYSNRGIPYRRGYLLHGPPGTGKTSLSFAAAGLLGLEMYLLNLSSKTLTEDDLMGLFHGLPRRCIVLLEDVDCAGITHQRDSDSSSPAKDAPDAASSDLATVTDTPAAAAASAAAKDASDSKDQKGVSLSGLLNVIDGVAASEGRILIMTTNHIDKLDSALLRPGRVDMSIAFGYSAAADIRDLFESMYTAREEDFHSAALKSKNLAGKTLPTTSSTPNTTTTTTNIDKIKKTDPLSRFSPTEIRSLAAKFADAVPAGEISAAEIQGHLLNYKTAPDVAVAEAAEWVRGIKAGRRAQTTSSSGGVCRSTYAHTWSLKDGDDDADDDALTHLLTFVFANSAWMYRLFARRVQTCLPERLALPVLP</sequence>
<dbReference type="GO" id="GO:0016887">
    <property type="term" value="F:ATP hydrolysis activity"/>
    <property type="evidence" value="ECO:0007669"/>
    <property type="project" value="InterPro"/>
</dbReference>
<reference evidence="17" key="1">
    <citation type="submission" date="2016-12" db="EMBL/GenBank/DDBJ databases">
        <title>The genomes of Aspergillus section Nigri reveals drivers in fungal speciation.</title>
        <authorList>
            <consortium name="DOE Joint Genome Institute"/>
            <person name="Vesth T.C."/>
            <person name="Nybo J."/>
            <person name="Theobald S."/>
            <person name="Brandl J."/>
            <person name="Frisvad J.C."/>
            <person name="Nielsen K.F."/>
            <person name="Lyhne E.K."/>
            <person name="Kogle M.E."/>
            <person name="Kuo A."/>
            <person name="Riley R."/>
            <person name="Clum A."/>
            <person name="Nolan M."/>
            <person name="Lipzen A."/>
            <person name="Salamov A."/>
            <person name="Henrissat B."/>
            <person name="Wiebenga A."/>
            <person name="De vries R.P."/>
            <person name="Grigoriev I.V."/>
            <person name="Mortensen U.H."/>
            <person name="Andersen M.R."/>
            <person name="Baker S.E."/>
        </authorList>
    </citation>
    <scope>NUCLEOTIDE SEQUENCE</scope>
    <source>
        <strain evidence="17">IBT 28561</strain>
    </source>
</reference>
<dbReference type="EMBL" id="MSFM01000002">
    <property type="protein sequence ID" value="PKY07176.1"/>
    <property type="molecule type" value="Genomic_DNA"/>
</dbReference>
<feature type="domain" description="BCS1 N-terminal" evidence="16">
    <location>
        <begin position="49"/>
        <end position="264"/>
    </location>
</feature>
<gene>
    <name evidence="17" type="ORF">P168DRAFT_279167</name>
</gene>
<dbReference type="OrthoDB" id="10251412at2759"/>
<accession>A0A2I1DBC1</accession>
<evidence type="ECO:0000256" key="10">
    <source>
        <dbReference type="ARBA" id="ARBA00023136"/>
    </source>
</evidence>
<evidence type="ECO:0000256" key="11">
    <source>
        <dbReference type="ARBA" id="ARBA00048778"/>
    </source>
</evidence>
<evidence type="ECO:0000256" key="9">
    <source>
        <dbReference type="ARBA" id="ARBA00023128"/>
    </source>
</evidence>
<feature type="domain" description="AAA+ ATPase" evidence="15">
    <location>
        <begin position="297"/>
        <end position="465"/>
    </location>
</feature>
<dbReference type="PROSITE" id="PS00674">
    <property type="entry name" value="AAA"/>
    <property type="match status" value="1"/>
</dbReference>
<dbReference type="GO" id="GO:0005743">
    <property type="term" value="C:mitochondrial inner membrane"/>
    <property type="evidence" value="ECO:0007669"/>
    <property type="project" value="UniProtKB-SubCell"/>
</dbReference>
<dbReference type="Pfam" id="PF08740">
    <property type="entry name" value="BCS1_N"/>
    <property type="match status" value="1"/>
</dbReference>
<evidence type="ECO:0000256" key="1">
    <source>
        <dbReference type="ARBA" id="ARBA00004434"/>
    </source>
</evidence>
<evidence type="ECO:0000256" key="3">
    <source>
        <dbReference type="ARBA" id="ARBA00022692"/>
    </source>
</evidence>
<evidence type="ECO:0000256" key="6">
    <source>
        <dbReference type="ARBA" id="ARBA00022801"/>
    </source>
</evidence>
<feature type="region of interest" description="Disordered" evidence="13">
    <location>
        <begin position="366"/>
        <end position="387"/>
    </location>
</feature>
<keyword evidence="9" id="KW-0496">Mitochondrion</keyword>
<dbReference type="GeneID" id="36543283"/>
<dbReference type="InterPro" id="IPR003960">
    <property type="entry name" value="ATPase_AAA_CS"/>
</dbReference>
<dbReference type="InterPro" id="IPR027417">
    <property type="entry name" value="P-loop_NTPase"/>
</dbReference>
<comment type="similarity">
    <text evidence="2">Belongs to the AAA ATPase family. BCS1 subfamily.</text>
</comment>
<keyword evidence="8 14" id="KW-1133">Transmembrane helix</keyword>
<dbReference type="PANTHER" id="PTHR23070">
    <property type="entry name" value="BCS1 AAA-TYPE ATPASE"/>
    <property type="match status" value="1"/>
</dbReference>
<dbReference type="SMART" id="SM00382">
    <property type="entry name" value="AAA"/>
    <property type="match status" value="1"/>
</dbReference>
<dbReference type="Gene3D" id="3.40.50.300">
    <property type="entry name" value="P-loop containing nucleotide triphosphate hydrolases"/>
    <property type="match status" value="1"/>
</dbReference>
<dbReference type="Pfam" id="PF00004">
    <property type="entry name" value="AAA"/>
    <property type="match status" value="2"/>
</dbReference>
<evidence type="ECO:0000256" key="5">
    <source>
        <dbReference type="ARBA" id="ARBA00022792"/>
    </source>
</evidence>
<keyword evidence="10 14" id="KW-0472">Membrane</keyword>
<evidence type="ECO:0000313" key="18">
    <source>
        <dbReference type="Proteomes" id="UP000234254"/>
    </source>
</evidence>
<evidence type="ECO:0000259" key="15">
    <source>
        <dbReference type="SMART" id="SM00382"/>
    </source>
</evidence>
<evidence type="ECO:0000256" key="2">
    <source>
        <dbReference type="ARBA" id="ARBA00007448"/>
    </source>
</evidence>
<dbReference type="InterPro" id="IPR014851">
    <property type="entry name" value="BCS1_N"/>
</dbReference>
<keyword evidence="5" id="KW-0999">Mitochondrion inner membrane</keyword>
<proteinExistence type="inferred from homology"/>